<sequence length="199" mass="23165">MLNLYKFCNSVPSTLRKPYFLCLCNIWTHFINEKETHYLLGDFVALTCDQIKEFMRHLENKSAIRTGLLASRDNALHKSTLCTYSISLRRDCRWCLPRKACTEEKSSTSICGVVIEEKCKILEQTYCYAYFWSTSKEFALRERSSSLSLLLCTIKSQQNAIKAEKPLSLIPVKLQVCKNSFENEKERFLHSLSKLCFMQ</sequence>
<dbReference type="AlphaFoldDB" id="W6UJ35"/>
<protein>
    <submittedName>
        <fullName evidence="1">Uncharacterized protein</fullName>
    </submittedName>
</protein>
<dbReference type="KEGG" id="egl:EGR_04014"/>
<evidence type="ECO:0000313" key="2">
    <source>
        <dbReference type="Proteomes" id="UP000019149"/>
    </source>
</evidence>
<reference evidence="1 2" key="1">
    <citation type="journal article" date="2013" name="Nat. Genet.">
        <title>The genome of the hydatid tapeworm Echinococcus granulosus.</title>
        <authorList>
            <person name="Zheng H."/>
            <person name="Zhang W."/>
            <person name="Zhang L."/>
            <person name="Zhang Z."/>
            <person name="Li J."/>
            <person name="Lu G."/>
            <person name="Zhu Y."/>
            <person name="Wang Y."/>
            <person name="Huang Y."/>
            <person name="Liu J."/>
            <person name="Kang H."/>
            <person name="Chen J."/>
            <person name="Wang L."/>
            <person name="Chen A."/>
            <person name="Yu S."/>
            <person name="Gao Z."/>
            <person name="Jin L."/>
            <person name="Gu W."/>
            <person name="Wang Z."/>
            <person name="Zhao L."/>
            <person name="Shi B."/>
            <person name="Wen H."/>
            <person name="Lin R."/>
            <person name="Jones M.K."/>
            <person name="Brejova B."/>
            <person name="Vinar T."/>
            <person name="Zhao G."/>
            <person name="McManus D.P."/>
            <person name="Chen Z."/>
            <person name="Zhou Y."/>
            <person name="Wang S."/>
        </authorList>
    </citation>
    <scope>NUCLEOTIDE SEQUENCE [LARGE SCALE GENOMIC DNA]</scope>
</reference>
<dbReference type="Proteomes" id="UP000019149">
    <property type="component" value="Unassembled WGS sequence"/>
</dbReference>
<keyword evidence="2" id="KW-1185">Reference proteome</keyword>
<dbReference type="GeneID" id="36339729"/>
<gene>
    <name evidence="1" type="ORF">EGR_04014</name>
</gene>
<proteinExistence type="predicted"/>
<dbReference type="EMBL" id="APAU02000023">
    <property type="protein sequence ID" value="EUB61166.1"/>
    <property type="molecule type" value="Genomic_DNA"/>
</dbReference>
<dbReference type="CTD" id="36339729"/>
<organism evidence="1 2">
    <name type="scientific">Echinococcus granulosus</name>
    <name type="common">Hydatid tapeworm</name>
    <dbReference type="NCBI Taxonomy" id="6210"/>
    <lineage>
        <taxon>Eukaryota</taxon>
        <taxon>Metazoa</taxon>
        <taxon>Spiralia</taxon>
        <taxon>Lophotrochozoa</taxon>
        <taxon>Platyhelminthes</taxon>
        <taxon>Cestoda</taxon>
        <taxon>Eucestoda</taxon>
        <taxon>Cyclophyllidea</taxon>
        <taxon>Taeniidae</taxon>
        <taxon>Echinococcus</taxon>
        <taxon>Echinococcus granulosus group</taxon>
    </lineage>
</organism>
<comment type="caution">
    <text evidence="1">The sequence shown here is derived from an EMBL/GenBank/DDBJ whole genome shotgun (WGS) entry which is preliminary data.</text>
</comment>
<name>W6UJ35_ECHGR</name>
<evidence type="ECO:0000313" key="1">
    <source>
        <dbReference type="EMBL" id="EUB61166.1"/>
    </source>
</evidence>
<accession>W6UJ35</accession>
<dbReference type="RefSeq" id="XP_024352362.1">
    <property type="nucleotide sequence ID" value="XM_024493263.1"/>
</dbReference>